<dbReference type="InterPro" id="IPR036236">
    <property type="entry name" value="Znf_C2H2_sf"/>
</dbReference>
<dbReference type="FunFam" id="3.30.160.60:FF:000624">
    <property type="entry name" value="zinc finger protein 697"/>
    <property type="match status" value="1"/>
</dbReference>
<feature type="domain" description="C2H2-type" evidence="12">
    <location>
        <begin position="903"/>
        <end position="930"/>
    </location>
</feature>
<dbReference type="InterPro" id="IPR050331">
    <property type="entry name" value="Zinc_finger"/>
</dbReference>
<evidence type="ECO:0000256" key="2">
    <source>
        <dbReference type="ARBA" id="ARBA00022723"/>
    </source>
</evidence>
<dbReference type="Proteomes" id="UP000242188">
    <property type="component" value="Unassembled WGS sequence"/>
</dbReference>
<evidence type="ECO:0000256" key="7">
    <source>
        <dbReference type="ARBA" id="ARBA00023125"/>
    </source>
</evidence>
<dbReference type="Gene3D" id="3.30.160.60">
    <property type="entry name" value="Classic Zinc Finger"/>
    <property type="match status" value="6"/>
</dbReference>
<dbReference type="PANTHER" id="PTHR16515:SF49">
    <property type="entry name" value="GASTRULA ZINC FINGER PROTEIN XLCGF49.1-LIKE-RELATED"/>
    <property type="match status" value="1"/>
</dbReference>
<proteinExistence type="predicted"/>
<feature type="domain" description="C2H2-type" evidence="12">
    <location>
        <begin position="1019"/>
        <end position="1042"/>
    </location>
</feature>
<feature type="compositionally biased region" description="Basic residues" evidence="11">
    <location>
        <begin position="1053"/>
        <end position="1067"/>
    </location>
</feature>
<dbReference type="FunFam" id="3.30.160.60:FF:000038">
    <property type="entry name" value="Zinc finger protein 624"/>
    <property type="match status" value="1"/>
</dbReference>
<name>A0A210PZU8_MIZYE</name>
<evidence type="ECO:0000256" key="5">
    <source>
        <dbReference type="ARBA" id="ARBA00022833"/>
    </source>
</evidence>
<accession>A0A210PZU8</accession>
<feature type="region of interest" description="Disordered" evidence="11">
    <location>
        <begin position="664"/>
        <end position="708"/>
    </location>
</feature>
<comment type="caution">
    <text evidence="13">The sequence shown here is derived from an EMBL/GenBank/DDBJ whole genome shotgun (WGS) entry which is preliminary data.</text>
</comment>
<evidence type="ECO:0000256" key="8">
    <source>
        <dbReference type="ARBA" id="ARBA00023163"/>
    </source>
</evidence>
<dbReference type="GO" id="GO:0003677">
    <property type="term" value="F:DNA binding"/>
    <property type="evidence" value="ECO:0007669"/>
    <property type="project" value="UniProtKB-KW"/>
</dbReference>
<feature type="compositionally biased region" description="Basic residues" evidence="11">
    <location>
        <begin position="1121"/>
        <end position="1132"/>
    </location>
</feature>
<dbReference type="EMBL" id="NEDP02005325">
    <property type="protein sequence ID" value="OWF42023.1"/>
    <property type="molecule type" value="Genomic_DNA"/>
</dbReference>
<feature type="region of interest" description="Disordered" evidence="11">
    <location>
        <begin position="1"/>
        <end position="34"/>
    </location>
</feature>
<feature type="domain" description="C2H2-type" evidence="12">
    <location>
        <begin position="875"/>
        <end position="902"/>
    </location>
</feature>
<feature type="region of interest" description="Disordered" evidence="11">
    <location>
        <begin position="580"/>
        <end position="611"/>
    </location>
</feature>
<keyword evidence="9" id="KW-0539">Nucleus</keyword>
<evidence type="ECO:0000256" key="10">
    <source>
        <dbReference type="PROSITE-ProRule" id="PRU00042"/>
    </source>
</evidence>
<comment type="subcellular location">
    <subcellularLocation>
        <location evidence="1">Nucleus</location>
    </subcellularLocation>
</comment>
<feature type="domain" description="C2H2-type" evidence="12">
    <location>
        <begin position="986"/>
        <end position="1014"/>
    </location>
</feature>
<dbReference type="FunFam" id="3.30.160.60:FF:001485">
    <property type="entry name" value="Krueppel-related zinc finger protein"/>
    <property type="match status" value="1"/>
</dbReference>
<dbReference type="Pfam" id="PF00096">
    <property type="entry name" value="zf-C2H2"/>
    <property type="match status" value="5"/>
</dbReference>
<keyword evidence="2" id="KW-0479">Metal-binding</keyword>
<dbReference type="FunFam" id="3.30.160.60:FF:000912">
    <property type="entry name" value="Zinc finger protein 660"/>
    <property type="match status" value="1"/>
</dbReference>
<feature type="compositionally biased region" description="Basic and acidic residues" evidence="11">
    <location>
        <begin position="1097"/>
        <end position="1118"/>
    </location>
</feature>
<evidence type="ECO:0000256" key="3">
    <source>
        <dbReference type="ARBA" id="ARBA00022737"/>
    </source>
</evidence>
<keyword evidence="6" id="KW-0805">Transcription regulation</keyword>
<dbReference type="GO" id="GO:0045595">
    <property type="term" value="P:regulation of cell differentiation"/>
    <property type="evidence" value="ECO:0007669"/>
    <property type="project" value="UniProtKB-ARBA"/>
</dbReference>
<gene>
    <name evidence="13" type="ORF">KP79_PYT24099</name>
</gene>
<evidence type="ECO:0000256" key="11">
    <source>
        <dbReference type="SAM" id="MobiDB-lite"/>
    </source>
</evidence>
<dbReference type="GO" id="GO:0008270">
    <property type="term" value="F:zinc ion binding"/>
    <property type="evidence" value="ECO:0007669"/>
    <property type="project" value="UniProtKB-KW"/>
</dbReference>
<dbReference type="OrthoDB" id="427030at2759"/>
<keyword evidence="3" id="KW-0677">Repeat</keyword>
<feature type="compositionally biased region" description="Polar residues" evidence="11">
    <location>
        <begin position="666"/>
        <end position="697"/>
    </location>
</feature>
<feature type="domain" description="C2H2-type" evidence="12">
    <location>
        <begin position="960"/>
        <end position="987"/>
    </location>
</feature>
<evidence type="ECO:0000256" key="1">
    <source>
        <dbReference type="ARBA" id="ARBA00004123"/>
    </source>
</evidence>
<dbReference type="SMART" id="SM00355">
    <property type="entry name" value="ZnF_C2H2"/>
    <property type="match status" value="8"/>
</dbReference>
<dbReference type="InterPro" id="IPR013087">
    <property type="entry name" value="Znf_C2H2_type"/>
</dbReference>
<feature type="domain" description="C2H2-type" evidence="12">
    <location>
        <begin position="847"/>
        <end position="874"/>
    </location>
</feature>
<feature type="domain" description="C2H2-type" evidence="12">
    <location>
        <begin position="819"/>
        <end position="846"/>
    </location>
</feature>
<dbReference type="GO" id="GO:0005634">
    <property type="term" value="C:nucleus"/>
    <property type="evidence" value="ECO:0007669"/>
    <property type="project" value="UniProtKB-SubCell"/>
</dbReference>
<evidence type="ECO:0000256" key="4">
    <source>
        <dbReference type="ARBA" id="ARBA00022771"/>
    </source>
</evidence>
<keyword evidence="5" id="KW-0862">Zinc</keyword>
<protein>
    <submittedName>
        <fullName evidence="13">Zinc finger protein 782</fullName>
    </submittedName>
</protein>
<sequence length="1155" mass="128798">MDSSIITNVSKGPSPSKDELNPVSSKSISQTLSADQIPSPVFEVSLTGQESSPELSMHPAVMEIISDKDSSSNAHQISPTKILQNLSSAEFTQQSSLSSNEMSQNCVNLIRITTPPLHQPVERNVSHALAEDESTVSVLQQALSSQPENSWSVSSINNESVAERLQISLRQEQGFDTNQYQLRVQQMKLGGNELPWKPTAVTEQGINLEQHTTTALINSDKISPSSIVLQKAQEDFSVITQDSAHIQEETLPIDAVIETIEEYVDRATSLESEVSEPPNKAPLITEPIGSRVQQNADWNFDVNLAFDMHIKKHSENETMKVGKGKPQVITGVQSGKFTVTSKGLASPKQNSVSLIRNIPTSSGTSLVGRYQDVSTLGIESSDANRWEDRNLQFSLNPYPGNLLKVQYTEGEMQTVLQKASTDMSTGPKEQIIQPVLNTQPMEQPLHIQNEMHRLGLHVQIDKAADSDNVRVVNPGLGFIVPEQDNVRVVNPGLGFIVPEQSAISPPKAVFFATEEQSKNFAAGKAPENTAFSSDKNITSLEKNIAAMHSFVQTERARLDLERRAGLITIKPIEDIPKDNKSTKVTVGPTPVSLNSSGKEKTAVSMPTTSGVDSVNPVRREIARIVILPNQLGGKAELMVTEAMDGKSTSKKSLLVPVKNIYRGKQQETTDSAQVPEQTAEEGTSKTQQTGKNLQEKTSYTKEDARRKPALAVKPLTALTEDELSVLQRPKKITRYFKEKAKNVVHQGTKQQNVQNTSQEEQESKAPEKGLSQSKQNLPKELQQEGSTEKETQQFVLGDPNPTPVILLRNCAEVKSVKAFTCQECGRGFSHLGDYNSHVKAHKDGMPFTCNECGVGFRKSGHLINHSRRHTGEKPFACTFCNNKFGQLGTLKRHLRIHTGEKPYVCPTCNKSFSQLSYMKVHRRSHTGERPFKCDICEHSFLQSGDLKKHKLRKHNAKKELPCPHCSKSFGDKIDIKRHLKTHEGKLDCKTCNKKFENMESAKIHKQLFHSKGKTKELPHRCTMCDIGFKLKADLQSHMRTCHPLDIKKEKPNGRGKGKKRGRKRRKQQHESEDEDSDQDFEKDMSDTPEGEGPTFIVKEEVVDEEQKAKEEEEKKETVIRGTRKRKASKFQLRKLLPVNQNHPKRSRRSKNKETN</sequence>
<feature type="compositionally biased region" description="Polar residues" evidence="11">
    <location>
        <begin position="1"/>
        <end position="13"/>
    </location>
</feature>
<reference evidence="13 14" key="1">
    <citation type="journal article" date="2017" name="Nat. Ecol. Evol.">
        <title>Scallop genome provides insights into evolution of bilaterian karyotype and development.</title>
        <authorList>
            <person name="Wang S."/>
            <person name="Zhang J."/>
            <person name="Jiao W."/>
            <person name="Li J."/>
            <person name="Xun X."/>
            <person name="Sun Y."/>
            <person name="Guo X."/>
            <person name="Huan P."/>
            <person name="Dong B."/>
            <person name="Zhang L."/>
            <person name="Hu X."/>
            <person name="Sun X."/>
            <person name="Wang J."/>
            <person name="Zhao C."/>
            <person name="Wang Y."/>
            <person name="Wang D."/>
            <person name="Huang X."/>
            <person name="Wang R."/>
            <person name="Lv J."/>
            <person name="Li Y."/>
            <person name="Zhang Z."/>
            <person name="Liu B."/>
            <person name="Lu W."/>
            <person name="Hui Y."/>
            <person name="Liang J."/>
            <person name="Zhou Z."/>
            <person name="Hou R."/>
            <person name="Li X."/>
            <person name="Liu Y."/>
            <person name="Li H."/>
            <person name="Ning X."/>
            <person name="Lin Y."/>
            <person name="Zhao L."/>
            <person name="Xing Q."/>
            <person name="Dou J."/>
            <person name="Li Y."/>
            <person name="Mao J."/>
            <person name="Guo H."/>
            <person name="Dou H."/>
            <person name="Li T."/>
            <person name="Mu C."/>
            <person name="Jiang W."/>
            <person name="Fu Q."/>
            <person name="Fu X."/>
            <person name="Miao Y."/>
            <person name="Liu J."/>
            <person name="Yu Q."/>
            <person name="Li R."/>
            <person name="Liao H."/>
            <person name="Li X."/>
            <person name="Kong Y."/>
            <person name="Jiang Z."/>
            <person name="Chourrout D."/>
            <person name="Li R."/>
            <person name="Bao Z."/>
        </authorList>
    </citation>
    <scope>NUCLEOTIDE SEQUENCE [LARGE SCALE GENOMIC DNA]</scope>
    <source>
        <strain evidence="13 14">PY_sf001</strain>
    </source>
</reference>
<evidence type="ECO:0000313" key="14">
    <source>
        <dbReference type="Proteomes" id="UP000242188"/>
    </source>
</evidence>
<feature type="compositionally biased region" description="Polar residues" evidence="11">
    <location>
        <begin position="745"/>
        <end position="758"/>
    </location>
</feature>
<feature type="region of interest" description="Disordered" evidence="11">
    <location>
        <begin position="1041"/>
        <end position="1155"/>
    </location>
</feature>
<dbReference type="GO" id="GO:0000122">
    <property type="term" value="P:negative regulation of transcription by RNA polymerase II"/>
    <property type="evidence" value="ECO:0007669"/>
    <property type="project" value="UniProtKB-ARBA"/>
</dbReference>
<feature type="compositionally biased region" description="Basic residues" evidence="11">
    <location>
        <begin position="1142"/>
        <end position="1155"/>
    </location>
</feature>
<feature type="compositionally biased region" description="Basic and acidic residues" evidence="11">
    <location>
        <begin position="1041"/>
        <end position="1052"/>
    </location>
</feature>
<evidence type="ECO:0000313" key="13">
    <source>
        <dbReference type="EMBL" id="OWF42023.1"/>
    </source>
</evidence>
<keyword evidence="8" id="KW-0804">Transcription</keyword>
<evidence type="ECO:0000259" key="12">
    <source>
        <dbReference type="PROSITE" id="PS50157"/>
    </source>
</evidence>
<dbReference type="PANTHER" id="PTHR16515">
    <property type="entry name" value="PR DOMAIN ZINC FINGER PROTEIN"/>
    <property type="match status" value="1"/>
</dbReference>
<dbReference type="SUPFAM" id="SSF57667">
    <property type="entry name" value="beta-beta-alpha zinc fingers"/>
    <property type="match status" value="5"/>
</dbReference>
<keyword evidence="7" id="KW-0238">DNA-binding</keyword>
<feature type="region of interest" description="Disordered" evidence="11">
    <location>
        <begin position="741"/>
        <end position="798"/>
    </location>
</feature>
<keyword evidence="14" id="KW-1185">Reference proteome</keyword>
<keyword evidence="4 10" id="KW-0863">Zinc-finger</keyword>
<dbReference type="PROSITE" id="PS00028">
    <property type="entry name" value="ZINC_FINGER_C2H2_1"/>
    <property type="match status" value="8"/>
</dbReference>
<evidence type="ECO:0000256" key="9">
    <source>
        <dbReference type="ARBA" id="ARBA00023242"/>
    </source>
</evidence>
<evidence type="ECO:0000256" key="6">
    <source>
        <dbReference type="ARBA" id="ARBA00023015"/>
    </source>
</evidence>
<organism evidence="13 14">
    <name type="scientific">Mizuhopecten yessoensis</name>
    <name type="common">Japanese scallop</name>
    <name type="synonym">Patinopecten yessoensis</name>
    <dbReference type="NCBI Taxonomy" id="6573"/>
    <lineage>
        <taxon>Eukaryota</taxon>
        <taxon>Metazoa</taxon>
        <taxon>Spiralia</taxon>
        <taxon>Lophotrochozoa</taxon>
        <taxon>Mollusca</taxon>
        <taxon>Bivalvia</taxon>
        <taxon>Autobranchia</taxon>
        <taxon>Pteriomorphia</taxon>
        <taxon>Pectinida</taxon>
        <taxon>Pectinoidea</taxon>
        <taxon>Pectinidae</taxon>
        <taxon>Mizuhopecten</taxon>
    </lineage>
</organism>
<feature type="domain" description="C2H2-type" evidence="12">
    <location>
        <begin position="931"/>
        <end position="959"/>
    </location>
</feature>
<dbReference type="PROSITE" id="PS50157">
    <property type="entry name" value="ZINC_FINGER_C2H2_2"/>
    <property type="match status" value="8"/>
</dbReference>
<dbReference type="AlphaFoldDB" id="A0A210PZU8"/>
<feature type="compositionally biased region" description="Polar residues" evidence="11">
    <location>
        <begin position="22"/>
        <end position="34"/>
    </location>
</feature>